<sequence>MAIKTKMTKKRVAKKKVARKKAVARQSAVDKNAALVASLREKLKAAKAANSELAKKVQAGDRQVSALLKLLGATQVNVNKFLARSVKDAVAKYEIAIAPKKRRRSKKKKAAKK</sequence>
<dbReference type="AlphaFoldDB" id="A0A3B1BTJ6"/>
<proteinExistence type="predicted"/>
<dbReference type="EMBL" id="UOFX01000034">
    <property type="protein sequence ID" value="VAX07987.1"/>
    <property type="molecule type" value="Genomic_DNA"/>
</dbReference>
<accession>A0A3B1BTJ6</accession>
<reference evidence="1" key="1">
    <citation type="submission" date="2018-06" db="EMBL/GenBank/DDBJ databases">
        <authorList>
            <person name="Zhirakovskaya E."/>
        </authorList>
    </citation>
    <scope>NUCLEOTIDE SEQUENCE</scope>
</reference>
<evidence type="ECO:0000313" key="1">
    <source>
        <dbReference type="EMBL" id="VAX07987.1"/>
    </source>
</evidence>
<gene>
    <name evidence="1" type="ORF">MNBD_GAMMA26-1675</name>
</gene>
<protein>
    <submittedName>
        <fullName evidence="1">Uncharacterized protein</fullName>
    </submittedName>
</protein>
<organism evidence="1">
    <name type="scientific">hydrothermal vent metagenome</name>
    <dbReference type="NCBI Taxonomy" id="652676"/>
    <lineage>
        <taxon>unclassified sequences</taxon>
        <taxon>metagenomes</taxon>
        <taxon>ecological metagenomes</taxon>
    </lineage>
</organism>
<name>A0A3B1BTJ6_9ZZZZ</name>